<evidence type="ECO:0000313" key="2">
    <source>
        <dbReference type="Proteomes" id="UP000238081"/>
    </source>
</evidence>
<dbReference type="AlphaFoldDB" id="A0A2S7FCQ1"/>
<organism evidence="1 2">
    <name type="scientific">Clostridium butyricum</name>
    <dbReference type="NCBI Taxonomy" id="1492"/>
    <lineage>
        <taxon>Bacteria</taxon>
        <taxon>Bacillati</taxon>
        <taxon>Bacillota</taxon>
        <taxon>Clostridia</taxon>
        <taxon>Eubacteriales</taxon>
        <taxon>Clostridiaceae</taxon>
        <taxon>Clostridium</taxon>
    </lineage>
</organism>
<dbReference type="Proteomes" id="UP000238081">
    <property type="component" value="Unassembled WGS sequence"/>
</dbReference>
<dbReference type="EMBL" id="LRDH01000095">
    <property type="protein sequence ID" value="PPV16034.1"/>
    <property type="molecule type" value="Genomic_DNA"/>
</dbReference>
<comment type="caution">
    <text evidence="1">The sequence shown here is derived from an EMBL/GenBank/DDBJ whole genome shotgun (WGS) entry which is preliminary data.</text>
</comment>
<accession>A0A2S7FCQ1</accession>
<gene>
    <name evidence="1" type="ORF">AWN73_10825</name>
</gene>
<reference evidence="1 2" key="1">
    <citation type="submission" date="2016-01" db="EMBL/GenBank/DDBJ databases">
        <title>Characterization of the Clostridium difficile lineages that are prevalent in Hong Kong and China.</title>
        <authorList>
            <person name="Kwok J.S.-L."/>
            <person name="Lam W.-Y."/>
            <person name="Ip M."/>
            <person name="Chan T.-F."/>
            <person name="Hawkey P.M."/>
            <person name="Tsui S.K.-W."/>
        </authorList>
    </citation>
    <scope>NUCLEOTIDE SEQUENCE [LARGE SCALE GENOMIC DNA]</scope>
    <source>
        <strain evidence="1 2">300064</strain>
    </source>
</reference>
<name>A0A2S7FCQ1_CLOBU</name>
<evidence type="ECO:0000313" key="1">
    <source>
        <dbReference type="EMBL" id="PPV16034.1"/>
    </source>
</evidence>
<sequence length="104" mass="12597">MKLEETKKLIDNIINNEFNHVQNENLKGMDDLKRYKKIEEETDEIQRKLYELLPSEHHHLVDEWESKETERDCIEIRHYFKKGVDCGTSNLNFLIDLTHGMKFY</sequence>
<protein>
    <submittedName>
        <fullName evidence="1">Uncharacterized protein</fullName>
    </submittedName>
</protein>
<dbReference type="RefSeq" id="WP_043664826.1">
    <property type="nucleotide sequence ID" value="NZ_JBAMGI010000019.1"/>
</dbReference>
<proteinExistence type="predicted"/>